<protein>
    <submittedName>
        <fullName evidence="5">Class II aldolase/adducin family protein</fullName>
    </submittedName>
</protein>
<reference evidence="5 6" key="1">
    <citation type="submission" date="2024-03" db="EMBL/GenBank/DDBJ databases">
        <title>High-quality draft genome sequencing of Tistrella sp. BH-R2-4.</title>
        <authorList>
            <person name="Dong C."/>
        </authorList>
    </citation>
    <scope>NUCLEOTIDE SEQUENCE [LARGE SCALE GENOMIC DNA]</scope>
    <source>
        <strain evidence="5 6">BH-R2-4</strain>
    </source>
</reference>
<evidence type="ECO:0000259" key="4">
    <source>
        <dbReference type="SMART" id="SM01007"/>
    </source>
</evidence>
<dbReference type="SMART" id="SM01007">
    <property type="entry name" value="Aldolase_II"/>
    <property type="match status" value="1"/>
</dbReference>
<keyword evidence="2" id="KW-0456">Lyase</keyword>
<proteinExistence type="predicted"/>
<comment type="caution">
    <text evidence="5">The sequence shown here is derived from an EMBL/GenBank/DDBJ whole genome shotgun (WGS) entry which is preliminary data.</text>
</comment>
<evidence type="ECO:0000256" key="2">
    <source>
        <dbReference type="ARBA" id="ARBA00023239"/>
    </source>
</evidence>
<evidence type="ECO:0000256" key="3">
    <source>
        <dbReference type="SAM" id="MobiDB-lite"/>
    </source>
</evidence>
<dbReference type="Proteomes" id="UP001413721">
    <property type="component" value="Unassembled WGS sequence"/>
</dbReference>
<dbReference type="Pfam" id="PF00596">
    <property type="entry name" value="Aldolase_II"/>
    <property type="match status" value="1"/>
</dbReference>
<evidence type="ECO:0000256" key="1">
    <source>
        <dbReference type="ARBA" id="ARBA00022723"/>
    </source>
</evidence>
<keyword evidence="1" id="KW-0479">Metal-binding</keyword>
<accession>A0ABU9YG04</accession>
<dbReference type="InterPro" id="IPR001303">
    <property type="entry name" value="Aldolase_II/adducin_N"/>
</dbReference>
<sequence length="237" mass="24742">MRDTLAKTVRVAARALGRAGLVHAYGHCSARIDADQFLVCPSRPMGLVRPGEACTTVPVTGALPAGVLGEVRLHQRIYQARPQAGGVVRFMSPNMMALAALGRVPRMRHGFATYFAPGVGLWDDVQLVRDDDKAAGVIAAMGESAGVLMRGNGAVVAGASLEEAVGLAWYLEDVCRVELAALSAGLADTAPVIGPEAAAARATRAGLIFERMWDHLTDGDPERADAAPPSPPSPLAD</sequence>
<dbReference type="PANTHER" id="PTHR22789:SF0">
    <property type="entry name" value="3-OXO-TETRONATE 4-PHOSPHATE DECARBOXYLASE-RELATED"/>
    <property type="match status" value="1"/>
</dbReference>
<keyword evidence="6" id="KW-1185">Reference proteome</keyword>
<dbReference type="InterPro" id="IPR050197">
    <property type="entry name" value="Aldolase_class_II_sugar_metab"/>
</dbReference>
<evidence type="ECO:0000313" key="6">
    <source>
        <dbReference type="Proteomes" id="UP001413721"/>
    </source>
</evidence>
<dbReference type="RefSeq" id="WP_345936905.1">
    <property type="nucleotide sequence ID" value="NZ_JBBKTW010000002.1"/>
</dbReference>
<feature type="domain" description="Class II aldolase/adducin N-terminal" evidence="4">
    <location>
        <begin position="7"/>
        <end position="179"/>
    </location>
</feature>
<feature type="region of interest" description="Disordered" evidence="3">
    <location>
        <begin position="218"/>
        <end position="237"/>
    </location>
</feature>
<evidence type="ECO:0000313" key="5">
    <source>
        <dbReference type="EMBL" id="MEN2987733.1"/>
    </source>
</evidence>
<dbReference type="EMBL" id="JBBKTW010000002">
    <property type="protein sequence ID" value="MEN2987733.1"/>
    <property type="molecule type" value="Genomic_DNA"/>
</dbReference>
<gene>
    <name evidence="5" type="ORF">WG926_05420</name>
</gene>
<dbReference type="InterPro" id="IPR036409">
    <property type="entry name" value="Aldolase_II/adducin_N_sf"/>
</dbReference>
<dbReference type="PANTHER" id="PTHR22789">
    <property type="entry name" value="FUCULOSE PHOSPHATE ALDOLASE"/>
    <property type="match status" value="1"/>
</dbReference>
<organism evidence="5 6">
    <name type="scientific">Tistrella arctica</name>
    <dbReference type="NCBI Taxonomy" id="3133430"/>
    <lineage>
        <taxon>Bacteria</taxon>
        <taxon>Pseudomonadati</taxon>
        <taxon>Pseudomonadota</taxon>
        <taxon>Alphaproteobacteria</taxon>
        <taxon>Geminicoccales</taxon>
        <taxon>Geminicoccaceae</taxon>
        <taxon>Tistrella</taxon>
    </lineage>
</organism>
<dbReference type="Gene3D" id="3.40.225.10">
    <property type="entry name" value="Class II aldolase/adducin N-terminal domain"/>
    <property type="match status" value="1"/>
</dbReference>
<dbReference type="SUPFAM" id="SSF53639">
    <property type="entry name" value="AraD/HMP-PK domain-like"/>
    <property type="match status" value="1"/>
</dbReference>
<feature type="compositionally biased region" description="Pro residues" evidence="3">
    <location>
        <begin position="228"/>
        <end position="237"/>
    </location>
</feature>
<name>A0ABU9YG04_9PROT</name>